<dbReference type="EMBL" id="QKRX01000011">
    <property type="protein sequence ID" value="RAU17210.1"/>
    <property type="molecule type" value="Genomic_DNA"/>
</dbReference>
<dbReference type="Gene3D" id="3.90.1580.10">
    <property type="entry name" value="paralog of FGE (formylglycine-generating enzyme)"/>
    <property type="match status" value="1"/>
</dbReference>
<keyword evidence="3" id="KW-1185">Reference proteome</keyword>
<reference evidence="2 3" key="1">
    <citation type="submission" date="2018-06" db="EMBL/GenBank/DDBJ databases">
        <title>Nitrincola tibetense sp. nov., isolated from Lake XuguoCo on Tibetan Plateau.</title>
        <authorList>
            <person name="Xing P."/>
        </authorList>
    </citation>
    <scope>NUCLEOTIDE SEQUENCE [LARGE SCALE GENOMIC DNA]</scope>
    <source>
        <strain evidence="3">xg18</strain>
    </source>
</reference>
<dbReference type="RefSeq" id="WP_112159865.1">
    <property type="nucleotide sequence ID" value="NZ_QKRX01000011.1"/>
</dbReference>
<comment type="caution">
    <text evidence="2">The sequence shown here is derived from an EMBL/GenBank/DDBJ whole genome shotgun (WGS) entry which is preliminary data.</text>
</comment>
<evidence type="ECO:0000259" key="1">
    <source>
        <dbReference type="Pfam" id="PF03781"/>
    </source>
</evidence>
<dbReference type="InterPro" id="IPR042095">
    <property type="entry name" value="SUMF_sf"/>
</dbReference>
<dbReference type="AlphaFoldDB" id="A0A364NJL3"/>
<dbReference type="GO" id="GO:0120147">
    <property type="term" value="F:formylglycine-generating oxidase activity"/>
    <property type="evidence" value="ECO:0007669"/>
    <property type="project" value="TreeGrafter"/>
</dbReference>
<name>A0A364NJL3_9GAMM</name>
<dbReference type="OrthoDB" id="9768004at2"/>
<dbReference type="Proteomes" id="UP000250744">
    <property type="component" value="Unassembled WGS sequence"/>
</dbReference>
<evidence type="ECO:0000313" key="3">
    <source>
        <dbReference type="Proteomes" id="UP000250744"/>
    </source>
</evidence>
<feature type="domain" description="Sulfatase-modifying factor enzyme-like" evidence="1">
    <location>
        <begin position="27"/>
        <end position="243"/>
    </location>
</feature>
<proteinExistence type="predicted"/>
<dbReference type="PANTHER" id="PTHR23150:SF19">
    <property type="entry name" value="FORMYLGLYCINE-GENERATING ENZYME"/>
    <property type="match status" value="1"/>
</dbReference>
<dbReference type="PANTHER" id="PTHR23150">
    <property type="entry name" value="SULFATASE MODIFYING FACTOR 1, 2"/>
    <property type="match status" value="1"/>
</dbReference>
<sequence>MSNQIRQPSYQSLATFRDPLADGTYSPEMVVIPIGEFMMGTHELIDTQPHKVMIRKSFALGKTPVTQLEWQRIMGRDFPELVMKSNDDCPVTNVSWDDVQEYIDRLNGLAGASFRLPTESEWEYAAKAGENHRYSGSNDIDAVAWVNKNSDRRVQPVARKQANAWGLYDMSGNVYEWVQDIWCSDYISGKPDTEEALQMRVDSGKRTKRGGSALGAAGLAGCAERIWSPRNAREDFTGFRLARTL</sequence>
<gene>
    <name evidence="2" type="ORF">DN062_13650</name>
</gene>
<dbReference type="Pfam" id="PF03781">
    <property type="entry name" value="FGE-sulfatase"/>
    <property type="match status" value="1"/>
</dbReference>
<dbReference type="InterPro" id="IPR051043">
    <property type="entry name" value="Sulfatase_Mod_Factor_Kinase"/>
</dbReference>
<dbReference type="InterPro" id="IPR016187">
    <property type="entry name" value="CTDL_fold"/>
</dbReference>
<dbReference type="SUPFAM" id="SSF56436">
    <property type="entry name" value="C-type lectin-like"/>
    <property type="match status" value="1"/>
</dbReference>
<protein>
    <submittedName>
        <fullName evidence="2">Formylglycine-generating enzyme family protein</fullName>
    </submittedName>
</protein>
<dbReference type="InterPro" id="IPR005532">
    <property type="entry name" value="SUMF_dom"/>
</dbReference>
<accession>A0A364NJL3</accession>
<organism evidence="2 3">
    <name type="scientific">Nitrincola tibetensis</name>
    <dbReference type="NCBI Taxonomy" id="2219697"/>
    <lineage>
        <taxon>Bacteria</taxon>
        <taxon>Pseudomonadati</taxon>
        <taxon>Pseudomonadota</taxon>
        <taxon>Gammaproteobacteria</taxon>
        <taxon>Oceanospirillales</taxon>
        <taxon>Oceanospirillaceae</taxon>
        <taxon>Nitrincola</taxon>
    </lineage>
</organism>
<evidence type="ECO:0000313" key="2">
    <source>
        <dbReference type="EMBL" id="RAU17210.1"/>
    </source>
</evidence>